<dbReference type="OrthoDB" id="6046808at2"/>
<feature type="chain" id="PRO_5008691183" description="Type 1 fimbrial protein" evidence="1">
    <location>
        <begin position="23"/>
        <end position="99"/>
    </location>
</feature>
<organism evidence="2 3">
    <name type="scientific">Kosakonia oryziphila</name>
    <dbReference type="NCBI Taxonomy" id="1005667"/>
    <lineage>
        <taxon>Bacteria</taxon>
        <taxon>Pseudomonadati</taxon>
        <taxon>Pseudomonadota</taxon>
        <taxon>Gammaproteobacteria</taxon>
        <taxon>Enterobacterales</taxon>
        <taxon>Enterobacteriaceae</taxon>
        <taxon>Kosakonia</taxon>
    </lineage>
</organism>
<name>A0A1C4EIA4_9ENTR</name>
<evidence type="ECO:0008006" key="4">
    <source>
        <dbReference type="Google" id="ProtNLM"/>
    </source>
</evidence>
<dbReference type="EMBL" id="FMBC01000023">
    <property type="protein sequence ID" value="SCC43317.1"/>
    <property type="molecule type" value="Genomic_DNA"/>
</dbReference>
<gene>
    <name evidence="2" type="ORF">GA0061070_102374</name>
</gene>
<evidence type="ECO:0000313" key="3">
    <source>
        <dbReference type="Proteomes" id="UP000198515"/>
    </source>
</evidence>
<protein>
    <recommendedName>
        <fullName evidence="4">Type 1 fimbrial protein</fullName>
    </recommendedName>
</protein>
<reference evidence="3" key="1">
    <citation type="submission" date="2016-08" db="EMBL/GenBank/DDBJ databases">
        <authorList>
            <person name="Varghese N."/>
            <person name="Submissions Spin"/>
        </authorList>
    </citation>
    <scope>NUCLEOTIDE SEQUENCE [LARGE SCALE GENOMIC DNA]</scope>
    <source>
        <strain evidence="3">REICA_142</strain>
    </source>
</reference>
<keyword evidence="1" id="KW-0732">Signal</keyword>
<accession>A0A1C4EIA4</accession>
<sequence length="99" mass="11011">MRLFIAFLFPVIILLFSTSAGAATSGGIIHFYGAIVEGGCDHHTHEQQLQLSCPQGQKVVTRQFSFRDIAGQSFASLSKIEMHYINPERTKGIVVMSYY</sequence>
<evidence type="ECO:0000313" key="2">
    <source>
        <dbReference type="EMBL" id="SCC43317.1"/>
    </source>
</evidence>
<dbReference type="Proteomes" id="UP000198515">
    <property type="component" value="Unassembled WGS sequence"/>
</dbReference>
<feature type="signal peptide" evidence="1">
    <location>
        <begin position="1"/>
        <end position="22"/>
    </location>
</feature>
<dbReference type="RefSeq" id="WP_090136474.1">
    <property type="nucleotide sequence ID" value="NZ_FMBC01000023.1"/>
</dbReference>
<keyword evidence="3" id="KW-1185">Reference proteome</keyword>
<evidence type="ECO:0000256" key="1">
    <source>
        <dbReference type="SAM" id="SignalP"/>
    </source>
</evidence>
<dbReference type="AlphaFoldDB" id="A0A1C4EIA4"/>
<proteinExistence type="predicted"/>